<evidence type="ECO:0000256" key="2">
    <source>
        <dbReference type="ARBA" id="ARBA00023015"/>
    </source>
</evidence>
<keyword evidence="2" id="KW-0805">Transcription regulation</keyword>
<organism evidence="7 8">
    <name type="scientific">Thalassospira profundimaris</name>
    <dbReference type="NCBI Taxonomy" id="502049"/>
    <lineage>
        <taxon>Bacteria</taxon>
        <taxon>Pseudomonadati</taxon>
        <taxon>Pseudomonadota</taxon>
        <taxon>Alphaproteobacteria</taxon>
        <taxon>Rhodospirillales</taxon>
        <taxon>Thalassospiraceae</taxon>
        <taxon>Thalassospira</taxon>
    </lineage>
</organism>
<dbReference type="SUPFAM" id="SSF88659">
    <property type="entry name" value="Sigma3 and sigma4 domains of RNA polymerase sigma factors"/>
    <property type="match status" value="1"/>
</dbReference>
<dbReference type="InterPro" id="IPR014284">
    <property type="entry name" value="RNA_pol_sigma-70_dom"/>
</dbReference>
<keyword evidence="4" id="KW-0804">Transcription</keyword>
<accession>A0A367XDI7</accession>
<protein>
    <recommendedName>
        <fullName evidence="9">RNA polymerase sigma factor</fullName>
    </recommendedName>
</protein>
<dbReference type="GO" id="GO:0006352">
    <property type="term" value="P:DNA-templated transcription initiation"/>
    <property type="evidence" value="ECO:0007669"/>
    <property type="project" value="InterPro"/>
</dbReference>
<dbReference type="Gene3D" id="1.10.1740.10">
    <property type="match status" value="1"/>
</dbReference>
<dbReference type="NCBIfam" id="TIGR02937">
    <property type="entry name" value="sigma70-ECF"/>
    <property type="match status" value="1"/>
</dbReference>
<dbReference type="AlphaFoldDB" id="A0A367XDI7"/>
<evidence type="ECO:0000259" key="6">
    <source>
        <dbReference type="Pfam" id="PF08281"/>
    </source>
</evidence>
<evidence type="ECO:0000256" key="4">
    <source>
        <dbReference type="ARBA" id="ARBA00023163"/>
    </source>
</evidence>
<dbReference type="InterPro" id="IPR013249">
    <property type="entry name" value="RNA_pol_sigma70_r4_t2"/>
</dbReference>
<evidence type="ECO:0000313" key="7">
    <source>
        <dbReference type="EMBL" id="RCK51735.1"/>
    </source>
</evidence>
<comment type="similarity">
    <text evidence="1">Belongs to the sigma-70 factor family. ECF subfamily.</text>
</comment>
<dbReference type="InterPro" id="IPR013324">
    <property type="entry name" value="RNA_pol_sigma_r3/r4-like"/>
</dbReference>
<reference evidence="7 8" key="1">
    <citation type="submission" date="2014-07" db="EMBL/GenBank/DDBJ databases">
        <title>Draft genome sequence of Thalassospira profundimaris S25-3-2.</title>
        <authorList>
            <person name="Lai Q."/>
            <person name="Shao Z."/>
        </authorList>
    </citation>
    <scope>NUCLEOTIDE SEQUENCE [LARGE SCALE GENOMIC DNA]</scope>
    <source>
        <strain evidence="7 8">S25-3-2</strain>
    </source>
</reference>
<keyword evidence="3" id="KW-0731">Sigma factor</keyword>
<sequence>MLRLAGRKLGNSEEAKDIVQEAFVRVATVRDQSIADPPAFLRTIVINLVRDHQRRRRTGDAELDLHAGQDPVEWVREHSPSVEHVIYQRQRLQAFEQAVKSLPARSREVFILRKLHGNTHDQIAARTGLSKAAIEKHLYRAMMACRDLMKDYD</sequence>
<dbReference type="Pfam" id="PF08281">
    <property type="entry name" value="Sigma70_r4_2"/>
    <property type="match status" value="1"/>
</dbReference>
<dbReference type="EMBL" id="JPWH01000005">
    <property type="protein sequence ID" value="RCK51735.1"/>
    <property type="molecule type" value="Genomic_DNA"/>
</dbReference>
<proteinExistence type="inferred from homology"/>
<dbReference type="Pfam" id="PF04542">
    <property type="entry name" value="Sigma70_r2"/>
    <property type="match status" value="1"/>
</dbReference>
<evidence type="ECO:0000259" key="5">
    <source>
        <dbReference type="Pfam" id="PF04542"/>
    </source>
</evidence>
<dbReference type="InterPro" id="IPR013325">
    <property type="entry name" value="RNA_pol_sigma_r2"/>
</dbReference>
<dbReference type="GO" id="GO:0003677">
    <property type="term" value="F:DNA binding"/>
    <property type="evidence" value="ECO:0007669"/>
    <property type="project" value="InterPro"/>
</dbReference>
<comment type="caution">
    <text evidence="7">The sequence shown here is derived from an EMBL/GenBank/DDBJ whole genome shotgun (WGS) entry which is preliminary data.</text>
</comment>
<evidence type="ECO:0000256" key="3">
    <source>
        <dbReference type="ARBA" id="ARBA00023082"/>
    </source>
</evidence>
<dbReference type="GO" id="GO:0016987">
    <property type="term" value="F:sigma factor activity"/>
    <property type="evidence" value="ECO:0007669"/>
    <property type="project" value="UniProtKB-KW"/>
</dbReference>
<evidence type="ECO:0008006" key="9">
    <source>
        <dbReference type="Google" id="ProtNLM"/>
    </source>
</evidence>
<feature type="domain" description="RNA polymerase sigma factor 70 region 4 type 2" evidence="6">
    <location>
        <begin position="93"/>
        <end position="145"/>
    </location>
</feature>
<gene>
    <name evidence="7" type="ORF">TH25_08685</name>
</gene>
<dbReference type="InterPro" id="IPR007627">
    <property type="entry name" value="RNA_pol_sigma70_r2"/>
</dbReference>
<dbReference type="InterPro" id="IPR036388">
    <property type="entry name" value="WH-like_DNA-bd_sf"/>
</dbReference>
<evidence type="ECO:0000313" key="8">
    <source>
        <dbReference type="Proteomes" id="UP000252517"/>
    </source>
</evidence>
<name>A0A367XDI7_9PROT</name>
<dbReference type="InterPro" id="IPR039425">
    <property type="entry name" value="RNA_pol_sigma-70-like"/>
</dbReference>
<dbReference type="Gene3D" id="1.10.10.10">
    <property type="entry name" value="Winged helix-like DNA-binding domain superfamily/Winged helix DNA-binding domain"/>
    <property type="match status" value="1"/>
</dbReference>
<dbReference type="SUPFAM" id="SSF88946">
    <property type="entry name" value="Sigma2 domain of RNA polymerase sigma factors"/>
    <property type="match status" value="1"/>
</dbReference>
<dbReference type="Proteomes" id="UP000252517">
    <property type="component" value="Unassembled WGS sequence"/>
</dbReference>
<dbReference type="CDD" id="cd06171">
    <property type="entry name" value="Sigma70_r4"/>
    <property type="match status" value="1"/>
</dbReference>
<evidence type="ECO:0000256" key="1">
    <source>
        <dbReference type="ARBA" id="ARBA00010641"/>
    </source>
</evidence>
<dbReference type="PANTHER" id="PTHR43133:SF63">
    <property type="entry name" value="RNA POLYMERASE SIGMA FACTOR FECI-RELATED"/>
    <property type="match status" value="1"/>
</dbReference>
<dbReference type="PANTHER" id="PTHR43133">
    <property type="entry name" value="RNA POLYMERASE ECF-TYPE SIGMA FACTO"/>
    <property type="match status" value="1"/>
</dbReference>
<feature type="domain" description="RNA polymerase sigma-70 region 2" evidence="5">
    <location>
        <begin position="2"/>
        <end position="57"/>
    </location>
</feature>